<evidence type="ECO:0000259" key="4">
    <source>
        <dbReference type="Pfam" id="PF13407"/>
    </source>
</evidence>
<protein>
    <submittedName>
        <fullName evidence="5">Monosaccharide ABC transporter substrate-binding protein, CUT2 family</fullName>
    </submittedName>
</protein>
<comment type="similarity">
    <text evidence="2">Belongs to the bacterial solute-binding protein 2 family.</text>
</comment>
<name>A0A1H3PAH1_9FIRM</name>
<evidence type="ECO:0000256" key="2">
    <source>
        <dbReference type="ARBA" id="ARBA00007639"/>
    </source>
</evidence>
<feature type="domain" description="Periplasmic binding protein" evidence="4">
    <location>
        <begin position="39"/>
        <end position="298"/>
    </location>
</feature>
<dbReference type="AlphaFoldDB" id="A0A1H3PAH1"/>
<reference evidence="5 6" key="1">
    <citation type="submission" date="2016-10" db="EMBL/GenBank/DDBJ databases">
        <authorList>
            <person name="de Groot N.N."/>
        </authorList>
    </citation>
    <scope>NUCLEOTIDE SEQUENCE [LARGE SCALE GENOMIC DNA]</scope>
    <source>
        <strain evidence="5 6">APO</strain>
    </source>
</reference>
<dbReference type="RefSeq" id="WP_093313813.1">
    <property type="nucleotide sequence ID" value="NZ_FNPV01000006.1"/>
</dbReference>
<organism evidence="5 6">
    <name type="scientific">Tindallia californiensis</name>
    <dbReference type="NCBI Taxonomy" id="159292"/>
    <lineage>
        <taxon>Bacteria</taxon>
        <taxon>Bacillati</taxon>
        <taxon>Bacillota</taxon>
        <taxon>Clostridia</taxon>
        <taxon>Peptostreptococcales</taxon>
        <taxon>Tindalliaceae</taxon>
        <taxon>Tindallia</taxon>
    </lineage>
</organism>
<gene>
    <name evidence="5" type="ORF">SAMN05192546_106100</name>
</gene>
<dbReference type="STRING" id="159292.SAMN05192546_106100"/>
<dbReference type="InterPro" id="IPR028082">
    <property type="entry name" value="Peripla_BP_I"/>
</dbReference>
<dbReference type="Gene3D" id="3.40.50.2300">
    <property type="match status" value="2"/>
</dbReference>
<evidence type="ECO:0000313" key="6">
    <source>
        <dbReference type="Proteomes" id="UP000199230"/>
    </source>
</evidence>
<dbReference type="InterPro" id="IPR025997">
    <property type="entry name" value="SBP_2_dom"/>
</dbReference>
<dbReference type="PROSITE" id="PS51257">
    <property type="entry name" value="PROKAR_LIPOPROTEIN"/>
    <property type="match status" value="1"/>
</dbReference>
<dbReference type="Pfam" id="PF13407">
    <property type="entry name" value="Peripla_BP_4"/>
    <property type="match status" value="1"/>
</dbReference>
<keyword evidence="3" id="KW-0732">Signal</keyword>
<accession>A0A1H3PAH1</accession>
<dbReference type="Proteomes" id="UP000199230">
    <property type="component" value="Unassembled WGS sequence"/>
</dbReference>
<dbReference type="GO" id="GO:0030246">
    <property type="term" value="F:carbohydrate binding"/>
    <property type="evidence" value="ECO:0007669"/>
    <property type="project" value="TreeGrafter"/>
</dbReference>
<sequence length="320" mass="33736">MKRKTGILMLAVIMMITVLAGCGNQNDAEVTEDSAGMVVGMAVQDLSNPIWSGAAQALQALVEENGGEMSYVACDSNVATQIEQVENFIARGVDALVVHAADPAGIETVLAEAREAGIKIYAWDDNLENADIAWLIDNYELGYMIGEHAAAWVNDHHDGEAEVAVLNYPQLPILLERGNGIVDAIEALAPGATIVAEQSAINVSEGQSVMESVFQAYPDVKVVAAIGGGGAVGANEAAKGAGKLADDFGIFAADATDPEIAAMQAGEGNRMSVLITGGAEEIAEEIYYWLEKLVAGEEVEGEVYRELIPVTQDNLEEHGF</sequence>
<dbReference type="PANTHER" id="PTHR30036:SF7">
    <property type="entry name" value="ABC TRANSPORTER PERIPLASMIC-BINDING PROTEIN YPHF"/>
    <property type="match status" value="1"/>
</dbReference>
<evidence type="ECO:0000313" key="5">
    <source>
        <dbReference type="EMBL" id="SDY98058.1"/>
    </source>
</evidence>
<dbReference type="InterPro" id="IPR050555">
    <property type="entry name" value="Bact_Solute-Bind_Prot2"/>
</dbReference>
<dbReference type="EMBL" id="FNPV01000006">
    <property type="protein sequence ID" value="SDY98058.1"/>
    <property type="molecule type" value="Genomic_DNA"/>
</dbReference>
<feature type="chain" id="PRO_5039343883" evidence="3">
    <location>
        <begin position="21"/>
        <end position="320"/>
    </location>
</feature>
<dbReference type="CDD" id="cd01536">
    <property type="entry name" value="PBP1_ABC_sugar_binding-like"/>
    <property type="match status" value="1"/>
</dbReference>
<evidence type="ECO:0000256" key="1">
    <source>
        <dbReference type="ARBA" id="ARBA00004196"/>
    </source>
</evidence>
<feature type="signal peptide" evidence="3">
    <location>
        <begin position="1"/>
        <end position="20"/>
    </location>
</feature>
<dbReference type="PANTHER" id="PTHR30036">
    <property type="entry name" value="D-XYLOSE-BINDING PERIPLASMIC PROTEIN"/>
    <property type="match status" value="1"/>
</dbReference>
<keyword evidence="6" id="KW-1185">Reference proteome</keyword>
<proteinExistence type="inferred from homology"/>
<comment type="subcellular location">
    <subcellularLocation>
        <location evidence="1">Cell envelope</location>
    </subcellularLocation>
</comment>
<dbReference type="GO" id="GO:0030288">
    <property type="term" value="C:outer membrane-bounded periplasmic space"/>
    <property type="evidence" value="ECO:0007669"/>
    <property type="project" value="TreeGrafter"/>
</dbReference>
<dbReference type="SUPFAM" id="SSF53822">
    <property type="entry name" value="Periplasmic binding protein-like I"/>
    <property type="match status" value="1"/>
</dbReference>
<evidence type="ECO:0000256" key="3">
    <source>
        <dbReference type="SAM" id="SignalP"/>
    </source>
</evidence>
<dbReference type="OrthoDB" id="9769193at2"/>